<sequence length="836" mass="97254">MRLKFNKRFLAVLFQLTILANVLANFEDPYKALGISRSSSSKEIKRAYKNLAKEWHPDKNDSPDASEKFMAVQRAYEVLNDPLRKERFDKFGTFEEDNGRGHHQRNGHFDEFQQFFQGFNGYNYQGFNEAETSFNKHRISMKHYANSILPNSHKKPYLLFTYSSYCYGCHKLEPIWKEVVADLEPLGYGIGTVNAVTERNLLSKLRVNNLPALLVVVDGIAIHFRPESAKINAKLIRRFALDVIPKNHITMITDYVNARRFLDQWQSTNKISVLILSHRDSPRMRYVLSSMHFSNFARFGYYHFTNSEDSAAIRTALDLQCHSCDYMLIFNDSPHSGPVAKLTLNNEHKLQEMEQISKIINHHKFLSLPRIASNEFFDEVCPVSSRSQKQFCIILPVMDTANDEEFVTTYRQFVKNFKTNGHNENLKFSYIFINKQVDFFENFVEFMPKENKKGDTRDILVIWRYETEKGKYVWIPAAWTNKDTELATFSTKLLNHLDKVVSGAVKMTLLAKITLLKNEYLPSWFTTFSRKTIRSIESIWFNLTKDEAFPVISAVVTLIVIFVIGLLLNYSKSNSKEKVKTVPGDYNSSTVFTESWHPDDPKSGDDKAKANLPKNIISKEQKVWKDMKPLLHELRAETYFGMIRLLKPGCRTLVILVDEESKDVLLQQFAMSVWPLRNNKTFSFGYLMVNKNLHWFRKLLEHTLPENTEDVKPQEATETQLSMFKRLKNINPKQTLGTVIVLCGWKLYFSMYHPMHVNPKRKDVVGFVDSDDTSSDEEYDSTTGDSRSRVQLLRQNKRNSSLKVEEVLDGLPNWIDRVLEGSIRRYYIPEWPDNLK</sequence>
<dbReference type="WBParaSite" id="RSKR_0000763800.1">
    <property type="protein sequence ID" value="RSKR_0000763800.1"/>
    <property type="gene ID" value="RSKR_0000763800"/>
</dbReference>
<name>A0AC35U5C2_9BILA</name>
<protein>
    <submittedName>
        <fullName evidence="2">DnaJ homolog subfamily C member 16</fullName>
    </submittedName>
</protein>
<evidence type="ECO:0000313" key="2">
    <source>
        <dbReference type="WBParaSite" id="RSKR_0000763800.1"/>
    </source>
</evidence>
<proteinExistence type="predicted"/>
<reference evidence="2" key="1">
    <citation type="submission" date="2016-11" db="UniProtKB">
        <authorList>
            <consortium name="WormBaseParasite"/>
        </authorList>
    </citation>
    <scope>IDENTIFICATION</scope>
    <source>
        <strain evidence="2">KR3021</strain>
    </source>
</reference>
<dbReference type="Proteomes" id="UP000095286">
    <property type="component" value="Unplaced"/>
</dbReference>
<organism evidence="1 2">
    <name type="scientific">Rhabditophanes sp. KR3021</name>
    <dbReference type="NCBI Taxonomy" id="114890"/>
    <lineage>
        <taxon>Eukaryota</taxon>
        <taxon>Metazoa</taxon>
        <taxon>Ecdysozoa</taxon>
        <taxon>Nematoda</taxon>
        <taxon>Chromadorea</taxon>
        <taxon>Rhabditida</taxon>
        <taxon>Tylenchina</taxon>
        <taxon>Panagrolaimomorpha</taxon>
        <taxon>Strongyloidoidea</taxon>
        <taxon>Alloionematidae</taxon>
        <taxon>Rhabditophanes</taxon>
    </lineage>
</organism>
<accession>A0AC35U5C2</accession>
<evidence type="ECO:0000313" key="1">
    <source>
        <dbReference type="Proteomes" id="UP000095286"/>
    </source>
</evidence>